<comment type="caution">
    <text evidence="1">The sequence shown here is derived from an EMBL/GenBank/DDBJ whole genome shotgun (WGS) entry which is preliminary data.</text>
</comment>
<gene>
    <name evidence="1" type="ORF">J2S42_007223</name>
</gene>
<reference evidence="1 2" key="1">
    <citation type="submission" date="2023-07" db="EMBL/GenBank/DDBJ databases">
        <title>Sequencing the genomes of 1000 actinobacteria strains.</title>
        <authorList>
            <person name="Klenk H.-P."/>
        </authorList>
    </citation>
    <scope>NUCLEOTIDE SEQUENCE [LARGE SCALE GENOMIC DNA]</scope>
    <source>
        <strain evidence="1 2">DSM 44709</strain>
    </source>
</reference>
<evidence type="ECO:0000313" key="2">
    <source>
        <dbReference type="Proteomes" id="UP001240236"/>
    </source>
</evidence>
<dbReference type="Pfam" id="PF13563">
    <property type="entry name" value="2_5_RNA_ligase2"/>
    <property type="match status" value="1"/>
</dbReference>
<dbReference type="Proteomes" id="UP001240236">
    <property type="component" value="Unassembled WGS sequence"/>
</dbReference>
<dbReference type="SUPFAM" id="SSF55144">
    <property type="entry name" value="LigT-like"/>
    <property type="match status" value="1"/>
</dbReference>
<dbReference type="RefSeq" id="WP_307246607.1">
    <property type="nucleotide sequence ID" value="NZ_JAUSUZ010000001.1"/>
</dbReference>
<dbReference type="AlphaFoldDB" id="A0AAE3W6Q8"/>
<protein>
    <submittedName>
        <fullName evidence="1">2'-5' RNA ligase</fullName>
    </submittedName>
</protein>
<organism evidence="1 2">
    <name type="scientific">Catenuloplanes indicus</name>
    <dbReference type="NCBI Taxonomy" id="137267"/>
    <lineage>
        <taxon>Bacteria</taxon>
        <taxon>Bacillati</taxon>
        <taxon>Actinomycetota</taxon>
        <taxon>Actinomycetes</taxon>
        <taxon>Micromonosporales</taxon>
        <taxon>Micromonosporaceae</taxon>
        <taxon>Catenuloplanes</taxon>
    </lineage>
</organism>
<dbReference type="InterPro" id="IPR009097">
    <property type="entry name" value="Cyclic_Pdiesterase"/>
</dbReference>
<name>A0AAE3W6Q8_9ACTN</name>
<proteinExistence type="predicted"/>
<keyword evidence="1" id="KW-0436">Ligase</keyword>
<evidence type="ECO:0000313" key="1">
    <source>
        <dbReference type="EMBL" id="MDQ0370554.1"/>
    </source>
</evidence>
<dbReference type="GO" id="GO:0016874">
    <property type="term" value="F:ligase activity"/>
    <property type="evidence" value="ECO:0007669"/>
    <property type="project" value="UniProtKB-KW"/>
</dbReference>
<accession>A0AAE3W6Q8</accession>
<dbReference type="EMBL" id="JAUSUZ010000001">
    <property type="protein sequence ID" value="MDQ0370554.1"/>
    <property type="molecule type" value="Genomic_DNA"/>
</dbReference>
<keyword evidence="2" id="KW-1185">Reference proteome</keyword>
<sequence length="210" mass="23574">MEKFMSGSRIWPDEQTRLHFYLIPSLDLNGELDALIQDYRDVLDEFPFLTLVQDEWLHITLHMVTGVAAEEVGDRQRRGLIRTVGTYLEGLGPMTLTAGPALATRNAVVLDVDGDLPGEPFHEVYTRIRAAVEDTIGLEAVEFDAMPPHLTLGYANGSGDSGRVQSLVRRKVRPSRAPFTVDEIHLVEVEQDAMRTEYRWDPIATFPLLG</sequence>
<dbReference type="Gene3D" id="3.90.1140.10">
    <property type="entry name" value="Cyclic phosphodiesterase"/>
    <property type="match status" value="1"/>
</dbReference>